<reference evidence="1" key="1">
    <citation type="submission" date="2023-06" db="EMBL/GenBank/DDBJ databases">
        <title>Uncultivated large filamentous bacteria from sulfidic sediments reveal new species and different genomic features in energy metabolism and defense.</title>
        <authorList>
            <person name="Fonseca A."/>
        </authorList>
    </citation>
    <scope>NUCLEOTIDE SEQUENCE</scope>
    <source>
        <strain evidence="1">HSG4</strain>
    </source>
</reference>
<protein>
    <submittedName>
        <fullName evidence="1">Uncharacterized protein</fullName>
    </submittedName>
</protein>
<comment type="caution">
    <text evidence="1">The sequence shown here is derived from an EMBL/GenBank/DDBJ whole genome shotgun (WGS) entry which is preliminary data.</text>
</comment>
<sequence>MWECACRVVAEYFNLTKPSARQKTGVLDLFAQAGTRSREDIDAAFKAEREAWDKK</sequence>
<gene>
    <name evidence="1" type="ORF">QUF54_04635</name>
</gene>
<evidence type="ECO:0000313" key="1">
    <source>
        <dbReference type="EMBL" id="MDM8562622.1"/>
    </source>
</evidence>
<name>A0ABT7VSS1_9GAMM</name>
<proteinExistence type="predicted"/>
<organism evidence="1 2">
    <name type="scientific">Candidatus Marithioploca araucensis</name>
    <dbReference type="NCBI Taxonomy" id="70273"/>
    <lineage>
        <taxon>Bacteria</taxon>
        <taxon>Pseudomonadati</taxon>
        <taxon>Pseudomonadota</taxon>
        <taxon>Gammaproteobacteria</taxon>
        <taxon>Thiotrichales</taxon>
        <taxon>Thiotrichaceae</taxon>
        <taxon>Candidatus Marithioploca</taxon>
    </lineage>
</organism>
<dbReference type="Proteomes" id="UP001171945">
    <property type="component" value="Unassembled WGS sequence"/>
</dbReference>
<evidence type="ECO:0000313" key="2">
    <source>
        <dbReference type="Proteomes" id="UP001171945"/>
    </source>
</evidence>
<dbReference type="EMBL" id="JAUCGM010000224">
    <property type="protein sequence ID" value="MDM8562622.1"/>
    <property type="molecule type" value="Genomic_DNA"/>
</dbReference>
<accession>A0ABT7VSS1</accession>
<keyword evidence="2" id="KW-1185">Reference proteome</keyword>